<protein>
    <recommendedName>
        <fullName evidence="5">DUF4440 domain-containing protein</fullName>
    </recommendedName>
</protein>
<evidence type="ECO:0000256" key="1">
    <source>
        <dbReference type="SAM" id="MobiDB-lite"/>
    </source>
</evidence>
<sequence>MKRPFLAVVSLSLMLAAPAFAQRAGGDPRAMTPVGNPSALVAAELAFARLAQEKGQWTAFDATADDEAEMFVPQRTLARPWLKKRANPPQAVQWQAQKAWVSCDGSAGVTYGAYQAPGGESGWFSTVWKRDRKGQYKWVLDQGADLASPLPAADWLEGKVADCPARPRRPEGEGPTPPRPQKGPPPMRPLAGPIPPVSAPQADNKDGQANDGSLAWRSTVQGDGSRVWTVWMWKDGAMGEVLHLTAKAG</sequence>
<evidence type="ECO:0000313" key="3">
    <source>
        <dbReference type="EMBL" id="MDF8333485.1"/>
    </source>
</evidence>
<keyword evidence="4" id="KW-1185">Reference proteome</keyword>
<feature type="compositionally biased region" description="Pro residues" evidence="1">
    <location>
        <begin position="175"/>
        <end position="198"/>
    </location>
</feature>
<evidence type="ECO:0000313" key="4">
    <source>
        <dbReference type="Proteomes" id="UP001222770"/>
    </source>
</evidence>
<feature type="chain" id="PRO_5045722415" description="DUF4440 domain-containing protein" evidence="2">
    <location>
        <begin position="22"/>
        <end position="249"/>
    </location>
</feature>
<proteinExistence type="predicted"/>
<gene>
    <name evidence="3" type="ORF">POM99_09760</name>
</gene>
<organism evidence="3 4">
    <name type="scientific">Novosphingobium cyanobacteriorum</name>
    <dbReference type="NCBI Taxonomy" id="3024215"/>
    <lineage>
        <taxon>Bacteria</taxon>
        <taxon>Pseudomonadati</taxon>
        <taxon>Pseudomonadota</taxon>
        <taxon>Alphaproteobacteria</taxon>
        <taxon>Sphingomonadales</taxon>
        <taxon>Sphingomonadaceae</taxon>
        <taxon>Novosphingobium</taxon>
    </lineage>
</organism>
<feature type="region of interest" description="Disordered" evidence="1">
    <location>
        <begin position="162"/>
        <end position="220"/>
    </location>
</feature>
<dbReference type="EMBL" id="JAROCY010000008">
    <property type="protein sequence ID" value="MDF8333485.1"/>
    <property type="molecule type" value="Genomic_DNA"/>
</dbReference>
<comment type="caution">
    <text evidence="3">The sequence shown here is derived from an EMBL/GenBank/DDBJ whole genome shotgun (WGS) entry which is preliminary data.</text>
</comment>
<feature type="signal peptide" evidence="2">
    <location>
        <begin position="1"/>
        <end position="21"/>
    </location>
</feature>
<reference evidence="3 4" key="1">
    <citation type="submission" date="2023-03" db="EMBL/GenBank/DDBJ databases">
        <title>Novosphingobium cyanobacteriorum sp. nov., isolated from a eutrophic reservoir during the Microcystis bloom period.</title>
        <authorList>
            <person name="Kang M."/>
            <person name="Le V."/>
            <person name="Ko S.-R."/>
            <person name="Lee S.-A."/>
            <person name="Ahn C.-Y."/>
        </authorList>
    </citation>
    <scope>NUCLEOTIDE SEQUENCE [LARGE SCALE GENOMIC DNA]</scope>
    <source>
        <strain evidence="3 4">HBC54</strain>
    </source>
</reference>
<evidence type="ECO:0000256" key="2">
    <source>
        <dbReference type="SAM" id="SignalP"/>
    </source>
</evidence>
<accession>A0ABT6CHT6</accession>
<keyword evidence="2" id="KW-0732">Signal</keyword>
<dbReference type="Proteomes" id="UP001222770">
    <property type="component" value="Unassembled WGS sequence"/>
</dbReference>
<name>A0ABT6CHT6_9SPHN</name>
<dbReference type="RefSeq" id="WP_277277244.1">
    <property type="nucleotide sequence ID" value="NZ_JAROCY010000008.1"/>
</dbReference>
<evidence type="ECO:0008006" key="5">
    <source>
        <dbReference type="Google" id="ProtNLM"/>
    </source>
</evidence>